<evidence type="ECO:0000313" key="11">
    <source>
        <dbReference type="Proteomes" id="UP000007879"/>
    </source>
</evidence>
<dbReference type="PANTHER" id="PTHR31885:SF6">
    <property type="entry name" value="GH04784P"/>
    <property type="match status" value="1"/>
</dbReference>
<evidence type="ECO:0000256" key="9">
    <source>
        <dbReference type="SAM" id="Phobius"/>
    </source>
</evidence>
<keyword evidence="3 9" id="KW-0812">Transmembrane</keyword>
<evidence type="ECO:0000256" key="3">
    <source>
        <dbReference type="ARBA" id="ARBA00022692"/>
    </source>
</evidence>
<dbReference type="EnsemblMetazoa" id="XM_003384846.3">
    <property type="protein sequence ID" value="XP_003384894.1"/>
    <property type="gene ID" value="LOC100641923"/>
</dbReference>
<evidence type="ECO:0000256" key="4">
    <source>
        <dbReference type="ARBA" id="ARBA00022989"/>
    </source>
</evidence>
<evidence type="ECO:0000256" key="8">
    <source>
        <dbReference type="ARBA" id="ARBA00049560"/>
    </source>
</evidence>
<evidence type="ECO:0000256" key="5">
    <source>
        <dbReference type="ARBA" id="ARBA00023136"/>
    </source>
</evidence>
<evidence type="ECO:0000256" key="7">
    <source>
        <dbReference type="ARBA" id="ARBA00049458"/>
    </source>
</evidence>
<feature type="transmembrane region" description="Helical" evidence="9">
    <location>
        <begin position="123"/>
        <end position="141"/>
    </location>
</feature>
<evidence type="ECO:0000256" key="6">
    <source>
        <dbReference type="ARBA" id="ARBA00035673"/>
    </source>
</evidence>
<name>A0A1X7VDL1_AMPQE</name>
<reference evidence="10" key="2">
    <citation type="submission" date="2017-05" db="UniProtKB">
        <authorList>
            <consortium name="EnsemblMetazoa"/>
        </authorList>
    </citation>
    <scope>IDENTIFICATION</scope>
</reference>
<keyword evidence="11" id="KW-1185">Reference proteome</keyword>
<keyword evidence="4 9" id="KW-1133">Transmembrane helix</keyword>
<evidence type="ECO:0000256" key="1">
    <source>
        <dbReference type="ARBA" id="ARBA00004141"/>
    </source>
</evidence>
<dbReference type="Pfam" id="PF07947">
    <property type="entry name" value="YhhN"/>
    <property type="match status" value="1"/>
</dbReference>
<dbReference type="EC" id="3.3.2.2" evidence="6"/>
<dbReference type="PANTHER" id="PTHR31885">
    <property type="entry name" value="GH04784P"/>
    <property type="match status" value="1"/>
</dbReference>
<sequence length="259" mass="28549">MVLFDTSQIKKEVICVGPYLVPFLKTACLYFIINPEIGTIAHAVIKLLPLSFLITFVWAQGLRENKYNQWIMAGLSACALGDLLLVWQEAHDAFFLAGMACFGIGQIAYTVGFGLKPFGLKELALSSLVTGIIVHFISSCLSQPLSTIVPIYAMLLSFTAWRALARFNLNGDIPWRKIYAAAGAILFAFSDTVLAVNKFCTPLPYETPLIMISYYGAQMFITFSIINSRLTISQDKTTTSSKNNNNNNNALIKTSIDSC</sequence>
<dbReference type="KEGG" id="aqu:100641923"/>
<comment type="catalytic activity">
    <reaction evidence="8">
        <text>a 1-O-(1Z-alkenyl)-sn-glycero-3-phosphocholine + H2O = a 2,3-saturated aldehyde + sn-glycerol 3-phosphocholine</text>
        <dbReference type="Rhea" id="RHEA:22544"/>
        <dbReference type="ChEBI" id="CHEBI:15377"/>
        <dbReference type="ChEBI" id="CHEBI:16870"/>
        <dbReference type="ChEBI" id="CHEBI:73359"/>
        <dbReference type="ChEBI" id="CHEBI:77287"/>
        <dbReference type="EC" id="3.3.2.2"/>
    </reaction>
</comment>
<dbReference type="GO" id="GO:0016020">
    <property type="term" value="C:membrane"/>
    <property type="evidence" value="ECO:0007669"/>
    <property type="project" value="UniProtKB-SubCell"/>
</dbReference>
<feature type="transmembrane region" description="Helical" evidence="9">
    <location>
        <begin position="70"/>
        <end position="87"/>
    </location>
</feature>
<comment type="similarity">
    <text evidence="2">Belongs to the TMEM86 family.</text>
</comment>
<feature type="transmembrane region" description="Helical" evidence="9">
    <location>
        <begin position="177"/>
        <end position="196"/>
    </location>
</feature>
<dbReference type="STRING" id="400682.A0A1X7VDL1"/>
<dbReference type="InterPro" id="IPR012506">
    <property type="entry name" value="TMEM86B-like"/>
</dbReference>
<dbReference type="GO" id="GO:0047408">
    <property type="term" value="F:alkenylglycerophosphocholine hydrolase activity"/>
    <property type="evidence" value="ECO:0007669"/>
    <property type="project" value="UniProtKB-EC"/>
</dbReference>
<feature type="transmembrane region" description="Helical" evidence="9">
    <location>
        <begin position="208"/>
        <end position="226"/>
    </location>
</feature>
<proteinExistence type="inferred from homology"/>
<feature type="transmembrane region" description="Helical" evidence="9">
    <location>
        <begin position="93"/>
        <end position="111"/>
    </location>
</feature>
<comment type="catalytic activity">
    <reaction evidence="7">
        <text>a 1-O-(1Z-alkenyl)-sn-glycero-3-phosphoethanolamine + H2O = a 2,3-saturated aldehyde + sn-glycero-3-phosphoethanolamine</text>
        <dbReference type="Rhea" id="RHEA:16905"/>
        <dbReference type="ChEBI" id="CHEBI:15377"/>
        <dbReference type="ChEBI" id="CHEBI:73359"/>
        <dbReference type="ChEBI" id="CHEBI:77288"/>
        <dbReference type="ChEBI" id="CHEBI:143890"/>
        <dbReference type="EC" id="3.3.2.2"/>
    </reaction>
</comment>
<dbReference type="AlphaFoldDB" id="A0A1X7VDL1"/>
<feature type="transmembrane region" description="Helical" evidence="9">
    <location>
        <begin position="39"/>
        <end position="58"/>
    </location>
</feature>
<feature type="transmembrane region" description="Helical" evidence="9">
    <location>
        <begin position="147"/>
        <end position="165"/>
    </location>
</feature>
<comment type="subcellular location">
    <subcellularLocation>
        <location evidence="1">Membrane</location>
        <topology evidence="1">Multi-pass membrane protein</topology>
    </subcellularLocation>
</comment>
<accession>A0A1X7VDL1</accession>
<reference evidence="11" key="1">
    <citation type="journal article" date="2010" name="Nature">
        <title>The Amphimedon queenslandica genome and the evolution of animal complexity.</title>
        <authorList>
            <person name="Srivastava M."/>
            <person name="Simakov O."/>
            <person name="Chapman J."/>
            <person name="Fahey B."/>
            <person name="Gauthier M.E."/>
            <person name="Mitros T."/>
            <person name="Richards G.S."/>
            <person name="Conaco C."/>
            <person name="Dacre M."/>
            <person name="Hellsten U."/>
            <person name="Larroux C."/>
            <person name="Putnam N.H."/>
            <person name="Stanke M."/>
            <person name="Adamska M."/>
            <person name="Darling A."/>
            <person name="Degnan S.M."/>
            <person name="Oakley T.H."/>
            <person name="Plachetzki D.C."/>
            <person name="Zhai Y."/>
            <person name="Adamski M."/>
            <person name="Calcino A."/>
            <person name="Cummins S.F."/>
            <person name="Goodstein D.M."/>
            <person name="Harris C."/>
            <person name="Jackson D.J."/>
            <person name="Leys S.P."/>
            <person name="Shu S."/>
            <person name="Woodcroft B.J."/>
            <person name="Vervoort M."/>
            <person name="Kosik K.S."/>
            <person name="Manning G."/>
            <person name="Degnan B.M."/>
            <person name="Rokhsar D.S."/>
        </authorList>
    </citation>
    <scope>NUCLEOTIDE SEQUENCE [LARGE SCALE GENOMIC DNA]</scope>
</reference>
<dbReference type="OrthoDB" id="2133758at2759"/>
<dbReference type="InParanoid" id="A0A1X7VDL1"/>
<evidence type="ECO:0000313" key="10">
    <source>
        <dbReference type="EnsemblMetazoa" id="Aqu2.1.37602_001"/>
    </source>
</evidence>
<protein>
    <recommendedName>
        <fullName evidence="6">lysoplasmalogenase</fullName>
        <ecNumber evidence="6">3.3.2.2</ecNumber>
    </recommendedName>
</protein>
<dbReference type="eggNOG" id="KOG4804">
    <property type="taxonomic scope" value="Eukaryota"/>
</dbReference>
<keyword evidence="5 9" id="KW-0472">Membrane</keyword>
<dbReference type="Proteomes" id="UP000007879">
    <property type="component" value="Unassembled WGS sequence"/>
</dbReference>
<evidence type="ECO:0000256" key="2">
    <source>
        <dbReference type="ARBA" id="ARBA00007375"/>
    </source>
</evidence>
<gene>
    <name evidence="10" type="primary">100641923</name>
</gene>
<organism evidence="10">
    <name type="scientific">Amphimedon queenslandica</name>
    <name type="common">Sponge</name>
    <dbReference type="NCBI Taxonomy" id="400682"/>
    <lineage>
        <taxon>Eukaryota</taxon>
        <taxon>Metazoa</taxon>
        <taxon>Porifera</taxon>
        <taxon>Demospongiae</taxon>
        <taxon>Heteroscleromorpha</taxon>
        <taxon>Haplosclerida</taxon>
        <taxon>Niphatidae</taxon>
        <taxon>Amphimedon</taxon>
    </lineage>
</organism>
<feature type="transmembrane region" description="Helical" evidence="9">
    <location>
        <begin position="12"/>
        <end position="33"/>
    </location>
</feature>
<dbReference type="EnsemblMetazoa" id="Aqu2.1.37602_001">
    <property type="protein sequence ID" value="Aqu2.1.37602_001"/>
    <property type="gene ID" value="Aqu2.1.37602"/>
</dbReference>